<feature type="region of interest" description="Disordered" evidence="4">
    <location>
        <begin position="778"/>
        <end position="799"/>
    </location>
</feature>
<dbReference type="InterPro" id="IPR046843">
    <property type="entry name" value="LonB_AAA-LID"/>
</dbReference>
<accession>A0ABV4W8R7</accession>
<dbReference type="Gene3D" id="1.10.8.60">
    <property type="match status" value="1"/>
</dbReference>
<evidence type="ECO:0000313" key="7">
    <source>
        <dbReference type="Proteomes" id="UP001576762"/>
    </source>
</evidence>
<dbReference type="Gene3D" id="3.30.230.10">
    <property type="match status" value="1"/>
</dbReference>
<dbReference type="PRINTS" id="PR00830">
    <property type="entry name" value="ENDOLAPTASE"/>
</dbReference>
<organism evidence="6 7">
    <name type="scientific">Marinobacter shengliensis</name>
    <dbReference type="NCBI Taxonomy" id="1389223"/>
    <lineage>
        <taxon>Bacteria</taxon>
        <taxon>Pseudomonadati</taxon>
        <taxon>Pseudomonadota</taxon>
        <taxon>Gammaproteobacteria</taxon>
        <taxon>Pseudomonadales</taxon>
        <taxon>Marinobacteraceae</taxon>
        <taxon>Marinobacter</taxon>
    </lineage>
</organism>
<dbReference type="SUPFAM" id="SSF52540">
    <property type="entry name" value="P-loop containing nucleoside triphosphate hydrolases"/>
    <property type="match status" value="1"/>
</dbReference>
<dbReference type="InterPro" id="IPR027417">
    <property type="entry name" value="P-loop_NTPase"/>
</dbReference>
<comment type="similarity">
    <text evidence="2">Belongs to the peptidase S16 family.</text>
</comment>
<dbReference type="InterPro" id="IPR020568">
    <property type="entry name" value="Ribosomal_Su5_D2-typ_SF"/>
</dbReference>
<dbReference type="Pfam" id="PF20437">
    <property type="entry name" value="LonC_helical"/>
    <property type="match status" value="1"/>
</dbReference>
<evidence type="ECO:0000256" key="4">
    <source>
        <dbReference type="SAM" id="MobiDB-lite"/>
    </source>
</evidence>
<comment type="catalytic activity">
    <reaction evidence="2">
        <text>Hydrolysis of proteins in presence of ATP.</text>
        <dbReference type="EC" id="3.4.21.53"/>
    </reaction>
</comment>
<keyword evidence="2" id="KW-0378">Hydrolase</keyword>
<sequence>MALPAALTEDQIYHRCPLDKLNFETTATLEELELPFGQERLLRAMEFGASMEASGFNLFVLGPSGAGKHELVRQFLDKHAEGQPVPSDWCHVFNFQQSDKPKAIELPPGEGRVFKRDMSDLAAELKTAIPATFESEEYQARIQELQEEVTRRQQKGLFAIQEEANANNIAMITTPAGFTFAPMRNGEVIEPEEYKTFSDDEKALVEAKVEDLQKKLQQAIQQVPRLRKEVRERIHALNEEMVQLTLGGPIGELREKWSHLPEVVAYLDAVREDVVEHAEAFQDSENGAPAGLLNRYRVNLLVDNSETQGAPVVYEDLPNHQHLTGQIEHRAHQGNLYTDFTLIRAGSLHRANGGFLILDARRILTQPMAWESLKRILFSNEIRIESLERLYGLATTVSQQPEPIPLKVKVVLVGDRTLYYLLAHYDPDFLDLFKVEADFEDDLDRDGESYQLYARMLATMAKSVKARPMDKPAVGRLIEHASRLAGDQNKLTAHDRVLKDLLSEANHWAARADSKHIGIGHIQQAIDEREFRASRIRERSLEQIYRGVVMIATDGEQAGQVNGLSVLQIGATRFGQPTRITATARPGKGQVVDIEREAKLGGPIHSKAVMILSRFLAGRYAPMGDLSLSASLAFEQSYGGVEGDSASVAETCVLLSAITRVPLKQSLAVTGSMNQHGEVQAVGGVNEKIEGFFNVCKKNGGVNGHGVLLPASNVEHLMLNEEVRTAVREGVFAIYPMTHIDQAIELMTGMAPGSPDDEGGYPEGSFNRRVADRLAEYAKVGQKKEDAQDNDSGGKNGDR</sequence>
<dbReference type="Pfam" id="PF20436">
    <property type="entry name" value="LonB_AAA-LID"/>
    <property type="match status" value="1"/>
</dbReference>
<keyword evidence="3" id="KW-0175">Coiled coil</keyword>
<feature type="active site" evidence="2">
    <location>
        <position position="688"/>
    </location>
</feature>
<feature type="coiled-coil region" evidence="3">
    <location>
        <begin position="202"/>
        <end position="247"/>
    </location>
</feature>
<name>A0ABV4W8R7_9GAMM</name>
<feature type="active site" evidence="2">
    <location>
        <position position="645"/>
    </location>
</feature>
<dbReference type="EC" id="3.4.21.53" evidence="2"/>
<dbReference type="PROSITE" id="PS51786">
    <property type="entry name" value="LON_PROTEOLYTIC"/>
    <property type="match status" value="1"/>
</dbReference>
<protein>
    <recommendedName>
        <fullName evidence="2">endopeptidase La</fullName>
        <ecNumber evidence="2">3.4.21.53</ecNumber>
    </recommendedName>
</protein>
<comment type="caution">
    <text evidence="6">The sequence shown here is derived from an EMBL/GenBank/DDBJ whole genome shotgun (WGS) entry which is preliminary data.</text>
</comment>
<dbReference type="Pfam" id="PF13654">
    <property type="entry name" value="AAA_32"/>
    <property type="match status" value="1"/>
</dbReference>
<feature type="domain" description="Lon proteolytic" evidence="5">
    <location>
        <begin position="555"/>
        <end position="750"/>
    </location>
</feature>
<dbReference type="InterPro" id="IPR041699">
    <property type="entry name" value="AAA_32"/>
</dbReference>
<evidence type="ECO:0000259" key="5">
    <source>
        <dbReference type="PROSITE" id="PS51786"/>
    </source>
</evidence>
<dbReference type="InterPro" id="IPR046844">
    <property type="entry name" value="Lon-like_helical"/>
</dbReference>
<dbReference type="InterPro" id="IPR014721">
    <property type="entry name" value="Ribsml_uS5_D2-typ_fold_subgr"/>
</dbReference>
<dbReference type="Gene3D" id="3.40.50.300">
    <property type="entry name" value="P-loop containing nucleotide triphosphate hydrolases"/>
    <property type="match status" value="2"/>
</dbReference>
<evidence type="ECO:0000256" key="3">
    <source>
        <dbReference type="SAM" id="Coils"/>
    </source>
</evidence>
<evidence type="ECO:0000313" key="6">
    <source>
        <dbReference type="EMBL" id="MFB2716580.1"/>
    </source>
</evidence>
<dbReference type="EMBL" id="JBHFLD010000019">
    <property type="protein sequence ID" value="MFB2716580.1"/>
    <property type="molecule type" value="Genomic_DNA"/>
</dbReference>
<dbReference type="Pfam" id="PF05362">
    <property type="entry name" value="Lon_C"/>
    <property type="match status" value="1"/>
</dbReference>
<keyword evidence="1 2" id="KW-0645">Protease</keyword>
<dbReference type="GO" id="GO:0008233">
    <property type="term" value="F:peptidase activity"/>
    <property type="evidence" value="ECO:0007669"/>
    <property type="project" value="UniProtKB-KW"/>
</dbReference>
<keyword evidence="7" id="KW-1185">Reference proteome</keyword>
<gene>
    <name evidence="6" type="ORF">ACE05E_13920</name>
</gene>
<proteinExistence type="inferred from homology"/>
<reference evidence="6 7" key="1">
    <citation type="submission" date="2024-09" db="EMBL/GenBank/DDBJ databases">
        <title>Draft genome sequences of 6 high pH adapted Marinobacter shengliensis sp. isolated from Mariana forearc serpentinite mud volcanoes.</title>
        <authorList>
            <person name="Elkassas S."/>
            <person name="Serres M."/>
            <person name="Michael N."/>
            <person name="Amina P."/>
            <person name="Teodora Z."/>
            <person name="Julie H."/>
        </authorList>
    </citation>
    <scope>NUCLEOTIDE SEQUENCE [LARGE SCALE GENOMIC DNA]</scope>
    <source>
        <strain evidence="6 7">EB4</strain>
    </source>
</reference>
<dbReference type="SUPFAM" id="SSF54211">
    <property type="entry name" value="Ribosomal protein S5 domain 2-like"/>
    <property type="match status" value="1"/>
</dbReference>
<dbReference type="RefSeq" id="WP_374814915.1">
    <property type="nucleotide sequence ID" value="NZ_JBHFLD010000019.1"/>
</dbReference>
<feature type="compositionally biased region" description="Basic and acidic residues" evidence="4">
    <location>
        <begin position="778"/>
        <end position="787"/>
    </location>
</feature>
<dbReference type="InterPro" id="IPR027065">
    <property type="entry name" value="Lon_Prtase"/>
</dbReference>
<dbReference type="Proteomes" id="UP001576762">
    <property type="component" value="Unassembled WGS sequence"/>
</dbReference>
<dbReference type="InterPro" id="IPR008269">
    <property type="entry name" value="Lon_proteolytic"/>
</dbReference>
<dbReference type="GO" id="GO:0006508">
    <property type="term" value="P:proteolysis"/>
    <property type="evidence" value="ECO:0007669"/>
    <property type="project" value="UniProtKB-KW"/>
</dbReference>
<evidence type="ECO:0000256" key="1">
    <source>
        <dbReference type="ARBA" id="ARBA00022670"/>
    </source>
</evidence>
<evidence type="ECO:0000256" key="2">
    <source>
        <dbReference type="PROSITE-ProRule" id="PRU01122"/>
    </source>
</evidence>
<keyword evidence="2" id="KW-0720">Serine protease</keyword>
<dbReference type="PANTHER" id="PTHR10046">
    <property type="entry name" value="ATP DEPENDENT LON PROTEASE FAMILY MEMBER"/>
    <property type="match status" value="1"/>
</dbReference>